<dbReference type="InterPro" id="IPR009003">
    <property type="entry name" value="Peptidase_S1_PA"/>
</dbReference>
<dbReference type="AlphaFoldDB" id="A0A345HP86"/>
<reference evidence="2" key="1">
    <citation type="submission" date="2018-07" db="EMBL/GenBank/DDBJ databases">
        <authorList>
            <person name="Zhao J."/>
        </authorList>
    </citation>
    <scope>NUCLEOTIDE SEQUENCE [LARGE SCALE GENOMIC DNA]</scope>
    <source>
        <strain evidence="2">GSSD-12</strain>
    </source>
</reference>
<dbReference type="Gene3D" id="2.40.10.10">
    <property type="entry name" value="Trypsin-like serine proteases"/>
    <property type="match status" value="1"/>
</dbReference>
<dbReference type="OrthoDB" id="3218567at2"/>
<dbReference type="Pfam" id="PF13365">
    <property type="entry name" value="Trypsin_2"/>
    <property type="match status" value="1"/>
</dbReference>
<evidence type="ECO:0000313" key="1">
    <source>
        <dbReference type="EMBL" id="AXG78510.1"/>
    </source>
</evidence>
<dbReference type="SUPFAM" id="SSF50494">
    <property type="entry name" value="Trypsin-like serine proteases"/>
    <property type="match status" value="1"/>
</dbReference>
<accession>A0A345HP86</accession>
<dbReference type="Gene3D" id="3.40.50.300">
    <property type="entry name" value="P-loop containing nucleotide triphosphate hydrolases"/>
    <property type="match status" value="1"/>
</dbReference>
<dbReference type="EMBL" id="CP031194">
    <property type="protein sequence ID" value="AXG78510.1"/>
    <property type="molecule type" value="Genomic_DNA"/>
</dbReference>
<dbReference type="KEGG" id="spad:DVK44_13190"/>
<evidence type="ECO:0000313" key="2">
    <source>
        <dbReference type="Proteomes" id="UP000253868"/>
    </source>
</evidence>
<keyword evidence="2" id="KW-1185">Reference proteome</keyword>
<dbReference type="InterPro" id="IPR027417">
    <property type="entry name" value="P-loop_NTPase"/>
</dbReference>
<gene>
    <name evidence="1" type="ORF">DVK44_13190</name>
</gene>
<evidence type="ECO:0008006" key="3">
    <source>
        <dbReference type="Google" id="ProtNLM"/>
    </source>
</evidence>
<sequence length="369" mass="39069">MAGRQRGPGQHGRLRRPGAVTLARVVAVLGASQGTGVLLTPRLVLTCAHVLGDGSGDGSGPSVAHPQRTGSVAAAVQWRDDGLDIAALITGEDIIGPELAAPLGMIRVGTLATESPLPHCAITGFPAVQRYGDDGALELDQYRATVLPAAGTLRSALVCELDHPAAEDRHDGTTPLAGLSGAPVFAGSVLLGVVTQVPRGRGHLRVEGVPMDRIVSSLPVKLFPLKHESLTGHHPRDRRFEEEYARAVRARYRKTRIFGIDELGAGESTWDLDTAYLSLEAGRRDRSPGRPRRIEELLTERPRTLLRGEAGAGKTTLVWWLAAHAACGTLGPELAGLNGLVPFVVPLRTLHARGLGPRAPPRSTPSPRS</sequence>
<name>A0A345HP86_9ACTN</name>
<proteinExistence type="predicted"/>
<dbReference type="InterPro" id="IPR043504">
    <property type="entry name" value="Peptidase_S1_PA_chymotrypsin"/>
</dbReference>
<protein>
    <recommendedName>
        <fullName evidence="3">Serine protease</fullName>
    </recommendedName>
</protein>
<dbReference type="Proteomes" id="UP000253868">
    <property type="component" value="Chromosome"/>
</dbReference>
<organism evidence="1 2">
    <name type="scientific">Streptomyces paludis</name>
    <dbReference type="NCBI Taxonomy" id="2282738"/>
    <lineage>
        <taxon>Bacteria</taxon>
        <taxon>Bacillati</taxon>
        <taxon>Actinomycetota</taxon>
        <taxon>Actinomycetes</taxon>
        <taxon>Kitasatosporales</taxon>
        <taxon>Streptomycetaceae</taxon>
        <taxon>Streptomyces</taxon>
    </lineage>
</organism>